<dbReference type="GO" id="GO:0003676">
    <property type="term" value="F:nucleic acid binding"/>
    <property type="evidence" value="ECO:0007669"/>
    <property type="project" value="InterPro"/>
</dbReference>
<gene>
    <name evidence="9" type="ORF">MYCFIDRAFT_212709</name>
</gene>
<keyword evidence="6" id="KW-0255">Endonuclease</keyword>
<dbReference type="EC" id="3.1.26.4" evidence="3"/>
<proteinExistence type="inferred from homology"/>
<dbReference type="GO" id="GO:0004523">
    <property type="term" value="F:RNA-DNA hybrid ribonuclease activity"/>
    <property type="evidence" value="ECO:0007669"/>
    <property type="project" value="UniProtKB-EC"/>
</dbReference>
<evidence type="ECO:0000256" key="7">
    <source>
        <dbReference type="ARBA" id="ARBA00022801"/>
    </source>
</evidence>
<dbReference type="Gene3D" id="3.30.420.10">
    <property type="entry name" value="Ribonuclease H-like superfamily/Ribonuclease H"/>
    <property type="match status" value="1"/>
</dbReference>
<comment type="similarity">
    <text evidence="2">Belongs to the RNase H family.</text>
</comment>
<protein>
    <recommendedName>
        <fullName evidence="3">ribonuclease H</fullName>
        <ecNumber evidence="3">3.1.26.4</ecNumber>
    </recommendedName>
</protein>
<dbReference type="InterPro" id="IPR036397">
    <property type="entry name" value="RNaseH_sf"/>
</dbReference>
<keyword evidence="7" id="KW-0378">Hydrolase</keyword>
<dbReference type="EMBL" id="KB446566">
    <property type="protein sequence ID" value="EME77467.1"/>
    <property type="molecule type" value="Genomic_DNA"/>
</dbReference>
<dbReference type="GeneID" id="19337803"/>
<keyword evidence="10" id="KW-1185">Reference proteome</keyword>
<evidence type="ECO:0000256" key="1">
    <source>
        <dbReference type="ARBA" id="ARBA00000077"/>
    </source>
</evidence>
<dbReference type="SUPFAM" id="SSF53098">
    <property type="entry name" value="Ribonuclease H-like"/>
    <property type="match status" value="1"/>
</dbReference>
<dbReference type="InterPro" id="IPR050092">
    <property type="entry name" value="RNase_H"/>
</dbReference>
<dbReference type="eggNOG" id="KOG3752">
    <property type="taxonomic scope" value="Eukaryota"/>
</dbReference>
<evidence type="ECO:0000256" key="3">
    <source>
        <dbReference type="ARBA" id="ARBA00012180"/>
    </source>
</evidence>
<dbReference type="STRING" id="383855.M3AJ10"/>
<dbReference type="Pfam" id="PF00075">
    <property type="entry name" value="RNase_H"/>
    <property type="match status" value="1"/>
</dbReference>
<feature type="domain" description="RNase H type-1" evidence="8">
    <location>
        <begin position="56"/>
        <end position="213"/>
    </location>
</feature>
<evidence type="ECO:0000259" key="8">
    <source>
        <dbReference type="PROSITE" id="PS50879"/>
    </source>
</evidence>
<organism evidence="9 10">
    <name type="scientific">Pseudocercospora fijiensis (strain CIRAD86)</name>
    <name type="common">Black leaf streak disease fungus</name>
    <name type="synonym">Mycosphaerella fijiensis</name>
    <dbReference type="NCBI Taxonomy" id="383855"/>
    <lineage>
        <taxon>Eukaryota</taxon>
        <taxon>Fungi</taxon>
        <taxon>Dikarya</taxon>
        <taxon>Ascomycota</taxon>
        <taxon>Pezizomycotina</taxon>
        <taxon>Dothideomycetes</taxon>
        <taxon>Dothideomycetidae</taxon>
        <taxon>Mycosphaerellales</taxon>
        <taxon>Mycosphaerellaceae</taxon>
        <taxon>Pseudocercospora</taxon>
    </lineage>
</organism>
<dbReference type="HOGENOM" id="CLU_030894_4_2_1"/>
<dbReference type="InterPro" id="IPR012337">
    <property type="entry name" value="RNaseH-like_sf"/>
</dbReference>
<evidence type="ECO:0000256" key="4">
    <source>
        <dbReference type="ARBA" id="ARBA00022722"/>
    </source>
</evidence>
<dbReference type="PROSITE" id="PS50879">
    <property type="entry name" value="RNASE_H_1"/>
    <property type="match status" value="1"/>
</dbReference>
<dbReference type="Proteomes" id="UP000016932">
    <property type="component" value="Unassembled WGS sequence"/>
</dbReference>
<dbReference type="RefSeq" id="XP_007932211.1">
    <property type="nucleotide sequence ID" value="XM_007934020.1"/>
</dbReference>
<reference evidence="9 10" key="1">
    <citation type="journal article" date="2012" name="PLoS Pathog.">
        <title>Diverse lifestyles and strategies of plant pathogenesis encoded in the genomes of eighteen Dothideomycetes fungi.</title>
        <authorList>
            <person name="Ohm R.A."/>
            <person name="Feau N."/>
            <person name="Henrissat B."/>
            <person name="Schoch C.L."/>
            <person name="Horwitz B.A."/>
            <person name="Barry K.W."/>
            <person name="Condon B.J."/>
            <person name="Copeland A.C."/>
            <person name="Dhillon B."/>
            <person name="Glaser F."/>
            <person name="Hesse C.N."/>
            <person name="Kosti I."/>
            <person name="LaButti K."/>
            <person name="Lindquist E.A."/>
            <person name="Lucas S."/>
            <person name="Salamov A.A."/>
            <person name="Bradshaw R.E."/>
            <person name="Ciuffetti L."/>
            <person name="Hamelin R.C."/>
            <person name="Kema G.H.J."/>
            <person name="Lawrence C."/>
            <person name="Scott J.A."/>
            <person name="Spatafora J.W."/>
            <person name="Turgeon B.G."/>
            <person name="de Wit P.J.G.M."/>
            <person name="Zhong S."/>
            <person name="Goodwin S.B."/>
            <person name="Grigoriev I.V."/>
        </authorList>
    </citation>
    <scope>NUCLEOTIDE SEQUENCE [LARGE SCALE GENOMIC DNA]</scope>
    <source>
        <strain evidence="9 10">CIRAD86</strain>
    </source>
</reference>
<dbReference type="OrthoDB" id="245563at2759"/>
<sequence>MFTYDENYEEIRRLFVPSDDPGRRLIPRQDLVVYNTEKRISQLQFQAMAQSERSRDESSLVVHIDGACRNNGKPNARAAYGVYFGPDSPFNCAGLVPSTIPQTSTRAEIEALAHALEAVQRICNTDFKLCEIKIATDSSFVVDAMARWVEGWIANGGIGARGKRVAHYERLKELHEKLDYMEYSDDGGICVEFWHVSRDMNSEADALANAALDA</sequence>
<keyword evidence="5" id="KW-0479">Metal-binding</keyword>
<name>M3AJ10_PSEFD</name>
<evidence type="ECO:0000313" key="9">
    <source>
        <dbReference type="EMBL" id="EME77467.1"/>
    </source>
</evidence>
<accession>M3AJ10</accession>
<dbReference type="KEGG" id="pfj:MYCFIDRAFT_212709"/>
<dbReference type="CDD" id="cd13934">
    <property type="entry name" value="RNase_H_Dikarya_like"/>
    <property type="match status" value="1"/>
</dbReference>
<keyword evidence="4" id="KW-0540">Nuclease</keyword>
<dbReference type="GO" id="GO:0046872">
    <property type="term" value="F:metal ion binding"/>
    <property type="evidence" value="ECO:0007669"/>
    <property type="project" value="UniProtKB-KW"/>
</dbReference>
<comment type="catalytic activity">
    <reaction evidence="1">
        <text>Endonucleolytic cleavage to 5'-phosphomonoester.</text>
        <dbReference type="EC" id="3.1.26.4"/>
    </reaction>
</comment>
<evidence type="ECO:0000256" key="2">
    <source>
        <dbReference type="ARBA" id="ARBA00005300"/>
    </source>
</evidence>
<evidence type="ECO:0000313" key="10">
    <source>
        <dbReference type="Proteomes" id="UP000016932"/>
    </source>
</evidence>
<evidence type="ECO:0000256" key="5">
    <source>
        <dbReference type="ARBA" id="ARBA00022723"/>
    </source>
</evidence>
<dbReference type="AlphaFoldDB" id="M3AJ10"/>
<dbReference type="PANTHER" id="PTHR10642:SF26">
    <property type="entry name" value="RIBONUCLEASE H1"/>
    <property type="match status" value="1"/>
</dbReference>
<dbReference type="InterPro" id="IPR002156">
    <property type="entry name" value="RNaseH_domain"/>
</dbReference>
<evidence type="ECO:0000256" key="6">
    <source>
        <dbReference type="ARBA" id="ARBA00022759"/>
    </source>
</evidence>
<dbReference type="GO" id="GO:0043137">
    <property type="term" value="P:DNA replication, removal of RNA primer"/>
    <property type="evidence" value="ECO:0007669"/>
    <property type="project" value="TreeGrafter"/>
</dbReference>
<dbReference type="PANTHER" id="PTHR10642">
    <property type="entry name" value="RIBONUCLEASE H1"/>
    <property type="match status" value="1"/>
</dbReference>
<dbReference type="VEuPathDB" id="FungiDB:MYCFIDRAFT_212709"/>